<dbReference type="Pfam" id="PF12796">
    <property type="entry name" value="Ank_2"/>
    <property type="match status" value="2"/>
</dbReference>
<keyword evidence="2 3" id="KW-0040">ANK repeat</keyword>
<feature type="repeat" description="ANK" evidence="3">
    <location>
        <begin position="467"/>
        <end position="499"/>
    </location>
</feature>
<evidence type="ECO:0000256" key="1">
    <source>
        <dbReference type="ARBA" id="ARBA00022737"/>
    </source>
</evidence>
<name>A0AAN6Y846_9PEZI</name>
<feature type="compositionally biased region" description="Polar residues" evidence="4">
    <location>
        <begin position="137"/>
        <end position="152"/>
    </location>
</feature>
<evidence type="ECO:0000256" key="2">
    <source>
        <dbReference type="ARBA" id="ARBA00023043"/>
    </source>
</evidence>
<dbReference type="PROSITE" id="PS50088">
    <property type="entry name" value="ANK_REPEAT"/>
    <property type="match status" value="3"/>
</dbReference>
<keyword evidence="1" id="KW-0677">Repeat</keyword>
<reference evidence="6" key="2">
    <citation type="submission" date="2023-05" db="EMBL/GenBank/DDBJ databases">
        <authorList>
            <consortium name="Lawrence Berkeley National Laboratory"/>
            <person name="Steindorff A."/>
            <person name="Hensen N."/>
            <person name="Bonometti L."/>
            <person name="Westerberg I."/>
            <person name="Brannstrom I.O."/>
            <person name="Guillou S."/>
            <person name="Cros-Aarteil S."/>
            <person name="Calhoun S."/>
            <person name="Haridas S."/>
            <person name="Kuo A."/>
            <person name="Mondo S."/>
            <person name="Pangilinan J."/>
            <person name="Riley R."/>
            <person name="Labutti K."/>
            <person name="Andreopoulos B."/>
            <person name="Lipzen A."/>
            <person name="Chen C."/>
            <person name="Yanf M."/>
            <person name="Daum C."/>
            <person name="Ng V."/>
            <person name="Clum A."/>
            <person name="Ohm R."/>
            <person name="Martin F."/>
            <person name="Silar P."/>
            <person name="Natvig D."/>
            <person name="Lalanne C."/>
            <person name="Gautier V."/>
            <person name="Ament-Velasquez S.L."/>
            <person name="Kruys A."/>
            <person name="Hutchinson M.I."/>
            <person name="Powell A.J."/>
            <person name="Barry K."/>
            <person name="Miller A.N."/>
            <person name="Grigoriev I.V."/>
            <person name="Debuchy R."/>
            <person name="Gladieux P."/>
            <person name="Thoren M.H."/>
            <person name="Johannesson H."/>
        </authorList>
    </citation>
    <scope>NUCLEOTIDE SEQUENCE</scope>
    <source>
        <strain evidence="6">PSN293</strain>
    </source>
</reference>
<dbReference type="InterPro" id="IPR002110">
    <property type="entry name" value="Ankyrin_rpt"/>
</dbReference>
<dbReference type="InterPro" id="IPR001810">
    <property type="entry name" value="F-box_dom"/>
</dbReference>
<accession>A0AAN6Y846</accession>
<evidence type="ECO:0000256" key="3">
    <source>
        <dbReference type="PROSITE-ProRule" id="PRU00023"/>
    </source>
</evidence>
<proteinExistence type="predicted"/>
<evidence type="ECO:0000313" key="6">
    <source>
        <dbReference type="EMBL" id="KAK4214429.1"/>
    </source>
</evidence>
<dbReference type="SUPFAM" id="SSF48403">
    <property type="entry name" value="Ankyrin repeat"/>
    <property type="match status" value="2"/>
</dbReference>
<comment type="caution">
    <text evidence="6">The sequence shown here is derived from an EMBL/GenBank/DDBJ whole genome shotgun (WGS) entry which is preliminary data.</text>
</comment>
<dbReference type="PANTHER" id="PTHR24178:SF9">
    <property type="entry name" value="ANK_REP_REGION DOMAIN-CONTAINING PROTEIN"/>
    <property type="match status" value="1"/>
</dbReference>
<dbReference type="InterPro" id="IPR036770">
    <property type="entry name" value="Ankyrin_rpt-contain_sf"/>
</dbReference>
<dbReference type="Pfam" id="PF00023">
    <property type="entry name" value="Ank"/>
    <property type="match status" value="1"/>
</dbReference>
<dbReference type="EMBL" id="MU858094">
    <property type="protein sequence ID" value="KAK4214429.1"/>
    <property type="molecule type" value="Genomic_DNA"/>
</dbReference>
<evidence type="ECO:0000256" key="4">
    <source>
        <dbReference type="SAM" id="MobiDB-lite"/>
    </source>
</evidence>
<dbReference type="PROSITE" id="PS50297">
    <property type="entry name" value="ANK_REP_REGION"/>
    <property type="match status" value="2"/>
</dbReference>
<dbReference type="PANTHER" id="PTHR24178">
    <property type="entry name" value="MOLTING PROTEIN MLT-4"/>
    <property type="match status" value="1"/>
</dbReference>
<sequence length="941" mass="104252">MAPSVSLSALPAELVVFVADNLDSPKDLSAFALVGRKFYSIVNAILYKRARGDAWPLAWAAHCGVAATLRKALAAGADPNHQFAGDMSFQKWKKKSAATKLALHENDSEVWDTDNECDTDMEGDWSPETEDTDHAATVTTNHPSSNSTSDTWGHNAFDDSDGDVSDVSMDDHPYNLHLADDDSSTLDELEDEEDMYEVYGIAVRRRFNPIHLAARGGHNDIIEILLDHGANLNVPCKSLCDCSRLYGLLNSVECPERDAQPPSWSALHIALCHSHSETAKLLLSRGASYMMELDADTSNNCTSTALHQAAAMGLVDVVRYILDQGIQTDVDVRDDKTLTPFYHAYARRRWDSTVPLLLERGADINVDINMFIPYTTITPLGEACRLGNFEVVDKMLDLGADPHHGFIATNTGGGLSPLHMCCMLSAKHPEWGAKRRFFEEEEMGTRRMRTIEKLVAHGALIEAKDCSGDTPLMLATQNRNLPAVRAVIKAGADIHQRNGLGRTAVMQAILGPSQYPRSDTPGLYITPVASILRELFRSGARLDERDADGNTVLHVVFQARKTDLREQTEILRILLNRPEARSLLNVKNLNSYTPLREAFMSANLEACEIFVRSGCLRDEPEFDWDELVTMFGYTHSFDDNDQEKVAEFILDLDTAGVATSDSRLFSGLLAGSHTVGARALWRRGLPPIPPSELRLLLYLALRVMDFDLAFSLLEAGADVHVDSGDYRNPLGALIERHGRSDSSMFHQFLEALLDRGASIHHTAGIGPSQRILNKVITKGMSECLEIMLKKQPLLNDPGAVGGCYLHDAVAIPSVQRPANERMIDMLLSSGASISEVNTDGDTPLSVLLKSLCKHRSFTWRYHRYIKKLFGPDMDINRRNAEGRSIADYLEMLMQKNSQPKQTTFLTRRIQLIDCGNGMKSLKFLPRPPQRVKPANLMGSMA</sequence>
<feature type="domain" description="F-box" evidence="5">
    <location>
        <begin position="4"/>
        <end position="50"/>
    </location>
</feature>
<dbReference type="PROSITE" id="PS50181">
    <property type="entry name" value="FBOX"/>
    <property type="match status" value="1"/>
</dbReference>
<feature type="repeat" description="ANK" evidence="3">
    <location>
        <begin position="301"/>
        <end position="333"/>
    </location>
</feature>
<feature type="region of interest" description="Disordered" evidence="4">
    <location>
        <begin position="111"/>
        <end position="169"/>
    </location>
</feature>
<evidence type="ECO:0000313" key="7">
    <source>
        <dbReference type="Proteomes" id="UP001301769"/>
    </source>
</evidence>
<gene>
    <name evidence="6" type="ORF">QBC37DRAFT_373061</name>
</gene>
<dbReference type="AlphaFoldDB" id="A0AAN6Y846"/>
<dbReference type="Gene3D" id="1.25.40.20">
    <property type="entry name" value="Ankyrin repeat-containing domain"/>
    <property type="match status" value="4"/>
</dbReference>
<dbReference type="SMART" id="SM00248">
    <property type="entry name" value="ANK"/>
    <property type="match status" value="12"/>
</dbReference>
<protein>
    <submittedName>
        <fullName evidence="6">Ankyrin repeat protein</fullName>
    </submittedName>
</protein>
<dbReference type="Proteomes" id="UP001301769">
    <property type="component" value="Unassembled WGS sequence"/>
</dbReference>
<feature type="compositionally biased region" description="Acidic residues" evidence="4">
    <location>
        <begin position="111"/>
        <end position="131"/>
    </location>
</feature>
<keyword evidence="7" id="KW-1185">Reference proteome</keyword>
<organism evidence="6 7">
    <name type="scientific">Rhypophila decipiens</name>
    <dbReference type="NCBI Taxonomy" id="261697"/>
    <lineage>
        <taxon>Eukaryota</taxon>
        <taxon>Fungi</taxon>
        <taxon>Dikarya</taxon>
        <taxon>Ascomycota</taxon>
        <taxon>Pezizomycotina</taxon>
        <taxon>Sordariomycetes</taxon>
        <taxon>Sordariomycetidae</taxon>
        <taxon>Sordariales</taxon>
        <taxon>Naviculisporaceae</taxon>
        <taxon>Rhypophila</taxon>
    </lineage>
</organism>
<evidence type="ECO:0000259" key="5">
    <source>
        <dbReference type="PROSITE" id="PS50181"/>
    </source>
</evidence>
<feature type="repeat" description="ANK" evidence="3">
    <location>
        <begin position="205"/>
        <end position="237"/>
    </location>
</feature>
<reference evidence="6" key="1">
    <citation type="journal article" date="2023" name="Mol. Phylogenet. Evol.">
        <title>Genome-scale phylogeny and comparative genomics of the fungal order Sordariales.</title>
        <authorList>
            <person name="Hensen N."/>
            <person name="Bonometti L."/>
            <person name="Westerberg I."/>
            <person name="Brannstrom I.O."/>
            <person name="Guillou S."/>
            <person name="Cros-Aarteil S."/>
            <person name="Calhoun S."/>
            <person name="Haridas S."/>
            <person name="Kuo A."/>
            <person name="Mondo S."/>
            <person name="Pangilinan J."/>
            <person name="Riley R."/>
            <person name="LaButti K."/>
            <person name="Andreopoulos B."/>
            <person name="Lipzen A."/>
            <person name="Chen C."/>
            <person name="Yan M."/>
            <person name="Daum C."/>
            <person name="Ng V."/>
            <person name="Clum A."/>
            <person name="Steindorff A."/>
            <person name="Ohm R.A."/>
            <person name="Martin F."/>
            <person name="Silar P."/>
            <person name="Natvig D.O."/>
            <person name="Lalanne C."/>
            <person name="Gautier V."/>
            <person name="Ament-Velasquez S.L."/>
            <person name="Kruys A."/>
            <person name="Hutchinson M.I."/>
            <person name="Powell A.J."/>
            <person name="Barry K."/>
            <person name="Miller A.N."/>
            <person name="Grigoriev I.V."/>
            <person name="Debuchy R."/>
            <person name="Gladieux P."/>
            <person name="Hiltunen Thoren M."/>
            <person name="Johannesson H."/>
        </authorList>
    </citation>
    <scope>NUCLEOTIDE SEQUENCE</scope>
    <source>
        <strain evidence="6">PSN293</strain>
    </source>
</reference>